<dbReference type="InterPro" id="IPR008979">
    <property type="entry name" value="Galactose-bd-like_sf"/>
</dbReference>
<proteinExistence type="predicted"/>
<dbReference type="Proteomes" id="UP000828390">
    <property type="component" value="Unassembled WGS sequence"/>
</dbReference>
<keyword evidence="2" id="KW-1185">Reference proteome</keyword>
<sequence>MSNILLFEENIAFRRRTSQKSATAGNDADGAMAVDDNADTCTHTRPGSPGWWSVTLDNDVTVNSLSILTGKNVFLTTNLSIVFSRSDVTNHIVQLGYTN</sequence>
<dbReference type="SUPFAM" id="SSF49785">
    <property type="entry name" value="Galactose-binding domain-like"/>
    <property type="match status" value="1"/>
</dbReference>
<reference evidence="1" key="2">
    <citation type="submission" date="2020-11" db="EMBL/GenBank/DDBJ databases">
        <authorList>
            <person name="McCartney M.A."/>
            <person name="Auch B."/>
            <person name="Kono T."/>
            <person name="Mallez S."/>
            <person name="Becker A."/>
            <person name="Gohl D.M."/>
            <person name="Silverstein K.A.T."/>
            <person name="Koren S."/>
            <person name="Bechman K.B."/>
            <person name="Herman A."/>
            <person name="Abrahante J.E."/>
            <person name="Garbe J."/>
        </authorList>
    </citation>
    <scope>NUCLEOTIDE SEQUENCE</scope>
    <source>
        <strain evidence="1">Duluth1</strain>
        <tissue evidence="1">Whole animal</tissue>
    </source>
</reference>
<dbReference type="Gene3D" id="2.60.120.260">
    <property type="entry name" value="Galactose-binding domain-like"/>
    <property type="match status" value="1"/>
</dbReference>
<evidence type="ECO:0000313" key="2">
    <source>
        <dbReference type="Proteomes" id="UP000828390"/>
    </source>
</evidence>
<protein>
    <recommendedName>
        <fullName evidence="3">Fucolectin tachylectin-4 pentraxin-1 domain-containing protein</fullName>
    </recommendedName>
</protein>
<reference evidence="1" key="1">
    <citation type="journal article" date="2019" name="bioRxiv">
        <title>The Genome of the Zebra Mussel, Dreissena polymorpha: A Resource for Invasive Species Research.</title>
        <authorList>
            <person name="McCartney M.A."/>
            <person name="Auch B."/>
            <person name="Kono T."/>
            <person name="Mallez S."/>
            <person name="Zhang Y."/>
            <person name="Obille A."/>
            <person name="Becker A."/>
            <person name="Abrahante J.E."/>
            <person name="Garbe J."/>
            <person name="Badalamenti J.P."/>
            <person name="Herman A."/>
            <person name="Mangelson H."/>
            <person name="Liachko I."/>
            <person name="Sullivan S."/>
            <person name="Sone E.D."/>
            <person name="Koren S."/>
            <person name="Silverstein K.A.T."/>
            <person name="Beckman K.B."/>
            <person name="Gohl D.M."/>
        </authorList>
    </citation>
    <scope>NUCLEOTIDE SEQUENCE</scope>
    <source>
        <strain evidence="1">Duluth1</strain>
        <tissue evidence="1">Whole animal</tissue>
    </source>
</reference>
<evidence type="ECO:0008006" key="3">
    <source>
        <dbReference type="Google" id="ProtNLM"/>
    </source>
</evidence>
<dbReference type="EMBL" id="JAIWYP010000016">
    <property type="protein sequence ID" value="KAH3695265.1"/>
    <property type="molecule type" value="Genomic_DNA"/>
</dbReference>
<evidence type="ECO:0000313" key="1">
    <source>
        <dbReference type="EMBL" id="KAH3695265.1"/>
    </source>
</evidence>
<comment type="caution">
    <text evidence="1">The sequence shown here is derived from an EMBL/GenBank/DDBJ whole genome shotgun (WGS) entry which is preliminary data.</text>
</comment>
<organism evidence="1 2">
    <name type="scientific">Dreissena polymorpha</name>
    <name type="common">Zebra mussel</name>
    <name type="synonym">Mytilus polymorpha</name>
    <dbReference type="NCBI Taxonomy" id="45954"/>
    <lineage>
        <taxon>Eukaryota</taxon>
        <taxon>Metazoa</taxon>
        <taxon>Spiralia</taxon>
        <taxon>Lophotrochozoa</taxon>
        <taxon>Mollusca</taxon>
        <taxon>Bivalvia</taxon>
        <taxon>Autobranchia</taxon>
        <taxon>Heteroconchia</taxon>
        <taxon>Euheterodonta</taxon>
        <taxon>Imparidentia</taxon>
        <taxon>Neoheterodontei</taxon>
        <taxon>Myida</taxon>
        <taxon>Dreissenoidea</taxon>
        <taxon>Dreissenidae</taxon>
        <taxon>Dreissena</taxon>
    </lineage>
</organism>
<name>A0A9D3YBC6_DREPO</name>
<accession>A0A9D3YBC6</accession>
<gene>
    <name evidence="1" type="ORF">DPMN_082722</name>
</gene>
<dbReference type="AlphaFoldDB" id="A0A9D3YBC6"/>